<feature type="non-terminal residue" evidence="3">
    <location>
        <position position="453"/>
    </location>
</feature>
<dbReference type="PANTHER" id="PTHR41695">
    <property type="entry name" value="1,4-ALPHA-GLUCAN BRANCHING ENZYME RV3031-RELATED"/>
    <property type="match status" value="1"/>
</dbReference>
<dbReference type="GO" id="GO:0030979">
    <property type="term" value="P:alpha-glucan biosynthetic process"/>
    <property type="evidence" value="ECO:0007669"/>
    <property type="project" value="InterPro"/>
</dbReference>
<dbReference type="Gene3D" id="2.70.98.10">
    <property type="match status" value="1"/>
</dbReference>
<comment type="caution">
    <text evidence="3">The sequence shown here is derived from an EMBL/GenBank/DDBJ whole genome shotgun (WGS) entry which is preliminary data.</text>
</comment>
<reference evidence="3" key="1">
    <citation type="submission" date="2020-06" db="EMBL/GenBank/DDBJ databases">
        <title>Legume-microbial interactions unlock mineral nutrients during tropical forest succession.</title>
        <authorList>
            <person name="Epihov D.Z."/>
        </authorList>
    </citation>
    <scope>NUCLEOTIDE SEQUENCE [LARGE SCALE GENOMIC DNA]</scope>
    <source>
        <strain evidence="3">Pan2503</strain>
    </source>
</reference>
<dbReference type="InterPro" id="IPR028995">
    <property type="entry name" value="Glyco_hydro_57/38_cen_sf"/>
</dbReference>
<evidence type="ECO:0000313" key="3">
    <source>
        <dbReference type="EMBL" id="MBA0085328.1"/>
    </source>
</evidence>
<dbReference type="PANTHER" id="PTHR41695:SF1">
    <property type="entry name" value="1,4-ALPHA-GLUCAN BRANCHING ENZYME TK1436"/>
    <property type="match status" value="1"/>
</dbReference>
<dbReference type="Gene3D" id="3.20.110.20">
    <property type="match status" value="1"/>
</dbReference>
<feature type="domain" description="Alpha-amylase/4-alpha-glucanotransferase C-terminal" evidence="2">
    <location>
        <begin position="187"/>
        <end position="453"/>
    </location>
</feature>
<proteinExistence type="predicted"/>
<dbReference type="Proteomes" id="UP000567293">
    <property type="component" value="Unassembled WGS sequence"/>
</dbReference>
<sequence length="453" mass="50427">HCYKNGWLSDFFSALEKNSNWLSVCTPGEYLASHSPLGRADLPAASYTEMMEWVFPTRVRQRYHAVLQEFAARPEVLAFLRGGSWRGFFRKYSESNLLHKKMLRVSARIAAAPAPACEQREKQAAELAEARDLLLRAQCNDAYWHGIFGGIYAPHLRTDPVRNLIRAEAIADSLTPGAHAPRVEMLDYDADGAKELLFTSPEFQALLKPGDGGTIAALDFRPAAVTLINSILRRPEAYHSRLRAATGATVTGAVASIHEQTRVKEPGLQRFLRYDRWPRHAFRVLIFDPSRTQADYEALELREDAAFAGGAFSIKNSAASGAELFCAGSLLPRDRSKATAPRLLLFKHFSFNPCPHGFEVACEIRLKGKELLEKPVAVGMESIINLLAPSEPDRFFETPAGRMNLRLSGTLPAPILRIEDGWQRVRVSVHAPLAEAFWIAPIETVSESEEGFE</sequence>
<dbReference type="InterPro" id="IPR015179">
    <property type="entry name" value="A-amylase/a-glucTrfase_C"/>
</dbReference>
<gene>
    <name evidence="3" type="ORF">HRJ53_10045</name>
</gene>
<evidence type="ECO:0000259" key="2">
    <source>
        <dbReference type="Pfam" id="PF09095"/>
    </source>
</evidence>
<dbReference type="GO" id="GO:0005576">
    <property type="term" value="C:extracellular region"/>
    <property type="evidence" value="ECO:0007669"/>
    <property type="project" value="TreeGrafter"/>
</dbReference>
<evidence type="ECO:0000313" key="4">
    <source>
        <dbReference type="Proteomes" id="UP000567293"/>
    </source>
</evidence>
<dbReference type="EMBL" id="JACDQQ010000968">
    <property type="protein sequence ID" value="MBA0085328.1"/>
    <property type="molecule type" value="Genomic_DNA"/>
</dbReference>
<dbReference type="InterPro" id="IPR015178">
    <property type="entry name" value="A-amylase/a-glucTrfase_central"/>
</dbReference>
<keyword evidence="4" id="KW-1185">Reference proteome</keyword>
<dbReference type="AlphaFoldDB" id="A0A7V8NPU1"/>
<evidence type="ECO:0000259" key="1">
    <source>
        <dbReference type="Pfam" id="PF09094"/>
    </source>
</evidence>
<protein>
    <submittedName>
        <fullName evidence="3">DUF1926 domain-containing protein</fullName>
    </submittedName>
</protein>
<dbReference type="SUPFAM" id="SSF74650">
    <property type="entry name" value="Galactose mutarotase-like"/>
    <property type="match status" value="1"/>
</dbReference>
<dbReference type="Pfam" id="PF09095">
    <property type="entry name" value="AmyA-gluTrfs_C"/>
    <property type="match status" value="1"/>
</dbReference>
<organism evidence="3 4">
    <name type="scientific">Candidatus Acidiferrum panamense</name>
    <dbReference type="NCBI Taxonomy" id="2741543"/>
    <lineage>
        <taxon>Bacteria</taxon>
        <taxon>Pseudomonadati</taxon>
        <taxon>Acidobacteriota</taxon>
        <taxon>Terriglobia</taxon>
        <taxon>Candidatus Acidiferrales</taxon>
        <taxon>Candidatus Acidiferrum</taxon>
    </lineage>
</organism>
<feature type="non-terminal residue" evidence="3">
    <location>
        <position position="1"/>
    </location>
</feature>
<dbReference type="InterPro" id="IPR040042">
    <property type="entry name" value="Branching_enz_MT3115-like"/>
</dbReference>
<accession>A0A7V8NPU1</accession>
<name>A0A7V8NPU1_9BACT</name>
<dbReference type="GO" id="GO:0030246">
    <property type="term" value="F:carbohydrate binding"/>
    <property type="evidence" value="ECO:0007669"/>
    <property type="project" value="InterPro"/>
</dbReference>
<dbReference type="InterPro" id="IPR011013">
    <property type="entry name" value="Gal_mutarotase_sf_dom"/>
</dbReference>
<dbReference type="InterPro" id="IPR014718">
    <property type="entry name" value="GH-type_carb-bd"/>
</dbReference>
<dbReference type="SUPFAM" id="SSF88688">
    <property type="entry name" value="Families 57/38 glycoside transferase middle domain"/>
    <property type="match status" value="1"/>
</dbReference>
<dbReference type="Pfam" id="PF09094">
    <property type="entry name" value="AmyA-A_glucT_m"/>
    <property type="match status" value="1"/>
</dbReference>
<feature type="domain" description="Alpha-amylase/4-alpha-glucanotransferase central" evidence="1">
    <location>
        <begin position="83"/>
        <end position="170"/>
    </location>
</feature>
<dbReference type="GO" id="GO:0003844">
    <property type="term" value="F:1,4-alpha-glucan branching enzyme activity"/>
    <property type="evidence" value="ECO:0007669"/>
    <property type="project" value="InterPro"/>
</dbReference>